<dbReference type="EMBL" id="AZBU02000009">
    <property type="protein sequence ID" value="TKR64643.1"/>
    <property type="molecule type" value="Genomic_DNA"/>
</dbReference>
<comment type="caution">
    <text evidence="4">The sequence shown here is derived from an EMBL/GenBank/DDBJ whole genome shotgun (WGS) entry which is preliminary data.</text>
</comment>
<dbReference type="Proteomes" id="UP000298663">
    <property type="component" value="Unassembled WGS sequence"/>
</dbReference>
<comment type="similarity">
    <text evidence="2">Belongs to the peptidase S1 family. CLIP subfamily.</text>
</comment>
<dbReference type="Gene3D" id="2.40.10.10">
    <property type="entry name" value="Trypsin-like serine proteases"/>
    <property type="match status" value="1"/>
</dbReference>
<dbReference type="GO" id="GO:0006508">
    <property type="term" value="P:proteolysis"/>
    <property type="evidence" value="ECO:0007669"/>
    <property type="project" value="InterPro"/>
</dbReference>
<dbReference type="SUPFAM" id="SSF50494">
    <property type="entry name" value="Trypsin-like serine proteases"/>
    <property type="match status" value="1"/>
</dbReference>
<evidence type="ECO:0000313" key="5">
    <source>
        <dbReference type="Proteomes" id="UP000298663"/>
    </source>
</evidence>
<accession>A0A4U5M7S2</accession>
<evidence type="ECO:0000259" key="3">
    <source>
        <dbReference type="Pfam" id="PF00089"/>
    </source>
</evidence>
<dbReference type="InterPro" id="IPR043504">
    <property type="entry name" value="Peptidase_S1_PA_chymotrypsin"/>
</dbReference>
<sequence>MGFGENEDDPENPKTQNLTLGRAKIMDRTECAVHVKNFCAGNKCGCRHGGTCSYTVTDTEFCVRGHSYSTHGDSGGPVVSKFPTVQIGVISHGFGNVDVFVKVSKYCSFIESATKNTVKCLP</sequence>
<dbReference type="GO" id="GO:0004252">
    <property type="term" value="F:serine-type endopeptidase activity"/>
    <property type="evidence" value="ECO:0007669"/>
    <property type="project" value="InterPro"/>
</dbReference>
<gene>
    <name evidence="4" type="ORF">L596_025140</name>
</gene>
<keyword evidence="5" id="KW-1185">Reference proteome</keyword>
<dbReference type="InterPro" id="IPR009003">
    <property type="entry name" value="Peptidase_S1_PA"/>
</dbReference>
<evidence type="ECO:0000256" key="1">
    <source>
        <dbReference type="ARBA" id="ARBA00023157"/>
    </source>
</evidence>
<reference evidence="4 5" key="2">
    <citation type="journal article" date="2019" name="G3 (Bethesda)">
        <title>Hybrid Assembly of the Genome of the Entomopathogenic Nematode Steinernema carpocapsae Identifies the X-Chromosome.</title>
        <authorList>
            <person name="Serra L."/>
            <person name="Macchietto M."/>
            <person name="Macias-Munoz A."/>
            <person name="McGill C.J."/>
            <person name="Rodriguez I.M."/>
            <person name="Rodriguez B."/>
            <person name="Murad R."/>
            <person name="Mortazavi A."/>
        </authorList>
    </citation>
    <scope>NUCLEOTIDE SEQUENCE [LARGE SCALE GENOMIC DNA]</scope>
    <source>
        <strain evidence="4 5">ALL</strain>
    </source>
</reference>
<evidence type="ECO:0000313" key="4">
    <source>
        <dbReference type="EMBL" id="TKR64643.1"/>
    </source>
</evidence>
<reference evidence="4 5" key="1">
    <citation type="journal article" date="2015" name="Genome Biol.">
        <title>Comparative genomics of Steinernema reveals deeply conserved gene regulatory networks.</title>
        <authorList>
            <person name="Dillman A.R."/>
            <person name="Macchietto M."/>
            <person name="Porter C.F."/>
            <person name="Rogers A."/>
            <person name="Williams B."/>
            <person name="Antoshechkin I."/>
            <person name="Lee M.M."/>
            <person name="Goodwin Z."/>
            <person name="Lu X."/>
            <person name="Lewis E.E."/>
            <person name="Goodrich-Blair H."/>
            <person name="Stock S.P."/>
            <person name="Adams B.J."/>
            <person name="Sternberg P.W."/>
            <person name="Mortazavi A."/>
        </authorList>
    </citation>
    <scope>NUCLEOTIDE SEQUENCE [LARGE SCALE GENOMIC DNA]</scope>
    <source>
        <strain evidence="4 5">ALL</strain>
    </source>
</reference>
<dbReference type="PANTHER" id="PTHR24256">
    <property type="entry name" value="TRYPTASE-RELATED"/>
    <property type="match status" value="1"/>
</dbReference>
<dbReference type="AlphaFoldDB" id="A0A4U5M7S2"/>
<proteinExistence type="inferred from homology"/>
<dbReference type="InterPro" id="IPR051487">
    <property type="entry name" value="Ser/Thr_Proteases_Immune/Dev"/>
</dbReference>
<evidence type="ECO:0000256" key="2">
    <source>
        <dbReference type="ARBA" id="ARBA00024195"/>
    </source>
</evidence>
<organism evidence="4 5">
    <name type="scientific">Steinernema carpocapsae</name>
    <name type="common">Entomopathogenic nematode</name>
    <dbReference type="NCBI Taxonomy" id="34508"/>
    <lineage>
        <taxon>Eukaryota</taxon>
        <taxon>Metazoa</taxon>
        <taxon>Ecdysozoa</taxon>
        <taxon>Nematoda</taxon>
        <taxon>Chromadorea</taxon>
        <taxon>Rhabditida</taxon>
        <taxon>Tylenchina</taxon>
        <taxon>Panagrolaimomorpha</taxon>
        <taxon>Strongyloidoidea</taxon>
        <taxon>Steinernematidae</taxon>
        <taxon>Steinernema</taxon>
    </lineage>
</organism>
<protein>
    <recommendedName>
        <fullName evidence="3">Peptidase S1 domain-containing protein</fullName>
    </recommendedName>
</protein>
<keyword evidence="1" id="KW-1015">Disulfide bond</keyword>
<dbReference type="OrthoDB" id="10649986at2759"/>
<feature type="domain" description="Peptidase S1" evidence="3">
    <location>
        <begin position="14"/>
        <end position="110"/>
    </location>
</feature>
<dbReference type="Pfam" id="PF00089">
    <property type="entry name" value="Trypsin"/>
    <property type="match status" value="1"/>
</dbReference>
<name>A0A4U5M7S2_STECR</name>
<dbReference type="InterPro" id="IPR001254">
    <property type="entry name" value="Trypsin_dom"/>
</dbReference>